<reference evidence="2" key="1">
    <citation type="journal article" date="2019" name="Int. J. Syst. Evol. Microbiol.">
        <title>The Global Catalogue of Microorganisms (GCM) 10K type strain sequencing project: providing services to taxonomists for standard genome sequencing and annotation.</title>
        <authorList>
            <consortium name="The Broad Institute Genomics Platform"/>
            <consortium name="The Broad Institute Genome Sequencing Center for Infectious Disease"/>
            <person name="Wu L."/>
            <person name="Ma J."/>
        </authorList>
    </citation>
    <scope>NUCLEOTIDE SEQUENCE [LARGE SCALE GENOMIC DNA]</scope>
    <source>
        <strain evidence="2">CCUG 37865</strain>
    </source>
</reference>
<keyword evidence="2" id="KW-1185">Reference proteome</keyword>
<sequence length="95" mass="10570">MCNFKKLKDKNSLKINVLVGSGQMLGLNKGEVKLVEHSADWKKLFHKEKELLNGVIGEYVLDIQHIGSTAVDGLEAKPVIDMAVGLEKIGGYWKY</sequence>
<proteinExistence type="predicted"/>
<dbReference type="PANTHER" id="PTHR34822:SF1">
    <property type="entry name" value="GRPB FAMILY PROTEIN"/>
    <property type="match status" value="1"/>
</dbReference>
<dbReference type="Proteomes" id="UP001595882">
    <property type="component" value="Unassembled WGS sequence"/>
</dbReference>
<dbReference type="InterPro" id="IPR007344">
    <property type="entry name" value="GrpB/CoaE"/>
</dbReference>
<dbReference type="RefSeq" id="WP_390252368.1">
    <property type="nucleotide sequence ID" value="NZ_JBHSDT010000008.1"/>
</dbReference>
<comment type="caution">
    <text evidence="1">The sequence shown here is derived from an EMBL/GenBank/DDBJ whole genome shotgun (WGS) entry which is preliminary data.</text>
</comment>
<name>A0ABV8WXX2_9BACI</name>
<dbReference type="SUPFAM" id="SSF81301">
    <property type="entry name" value="Nucleotidyltransferase"/>
    <property type="match status" value="1"/>
</dbReference>
<evidence type="ECO:0000313" key="1">
    <source>
        <dbReference type="EMBL" id="MFC4403838.1"/>
    </source>
</evidence>
<gene>
    <name evidence="1" type="ORF">ACFOY7_12230</name>
</gene>
<organism evidence="1 2">
    <name type="scientific">Gracilibacillus xinjiangensis</name>
    <dbReference type="NCBI Taxonomy" id="1193282"/>
    <lineage>
        <taxon>Bacteria</taxon>
        <taxon>Bacillati</taxon>
        <taxon>Bacillota</taxon>
        <taxon>Bacilli</taxon>
        <taxon>Bacillales</taxon>
        <taxon>Bacillaceae</taxon>
        <taxon>Gracilibacillus</taxon>
    </lineage>
</organism>
<dbReference type="Pfam" id="PF04229">
    <property type="entry name" value="GrpB"/>
    <property type="match status" value="1"/>
</dbReference>
<dbReference type="EMBL" id="JBHSDT010000008">
    <property type="protein sequence ID" value="MFC4403838.1"/>
    <property type="molecule type" value="Genomic_DNA"/>
</dbReference>
<evidence type="ECO:0000313" key="2">
    <source>
        <dbReference type="Proteomes" id="UP001595882"/>
    </source>
</evidence>
<protein>
    <submittedName>
        <fullName evidence="1">GrpB family protein</fullName>
    </submittedName>
</protein>
<accession>A0ABV8WXX2</accession>
<dbReference type="PANTHER" id="PTHR34822">
    <property type="entry name" value="GRPB DOMAIN PROTEIN (AFU_ORTHOLOGUE AFUA_1G01530)"/>
    <property type="match status" value="1"/>
</dbReference>
<dbReference type="Gene3D" id="3.30.460.10">
    <property type="entry name" value="Beta Polymerase, domain 2"/>
    <property type="match status" value="1"/>
</dbReference>
<dbReference type="InterPro" id="IPR043519">
    <property type="entry name" value="NT_sf"/>
</dbReference>